<evidence type="ECO:0000256" key="1">
    <source>
        <dbReference type="ARBA" id="ARBA00022737"/>
    </source>
</evidence>
<feature type="repeat" description="TPR" evidence="3">
    <location>
        <begin position="157"/>
        <end position="190"/>
    </location>
</feature>
<keyword evidence="6" id="KW-0812">Transmembrane</keyword>
<keyword evidence="1" id="KW-0677">Repeat</keyword>
<evidence type="ECO:0000256" key="6">
    <source>
        <dbReference type="SAM" id="Phobius"/>
    </source>
</evidence>
<evidence type="ECO:0000256" key="3">
    <source>
        <dbReference type="PROSITE-ProRule" id="PRU00339"/>
    </source>
</evidence>
<dbReference type="SUPFAM" id="SSF48452">
    <property type="entry name" value="TPR-like"/>
    <property type="match status" value="1"/>
</dbReference>
<keyword evidence="4" id="KW-0175">Coiled coil</keyword>
<dbReference type="EMBL" id="JAHQCW010000026">
    <property type="protein sequence ID" value="MBU9737873.1"/>
    <property type="molecule type" value="Genomic_DNA"/>
</dbReference>
<name>A0A949JZ35_9FIRM</name>
<dbReference type="Gene3D" id="1.25.40.10">
    <property type="entry name" value="Tetratricopeptide repeat domain"/>
    <property type="match status" value="2"/>
</dbReference>
<comment type="caution">
    <text evidence="7">The sequence shown here is derived from an EMBL/GenBank/DDBJ whole genome shotgun (WGS) entry which is preliminary data.</text>
</comment>
<evidence type="ECO:0000256" key="5">
    <source>
        <dbReference type="SAM" id="MobiDB-lite"/>
    </source>
</evidence>
<evidence type="ECO:0000256" key="4">
    <source>
        <dbReference type="SAM" id="Coils"/>
    </source>
</evidence>
<feature type="compositionally biased region" description="Low complexity" evidence="5">
    <location>
        <begin position="457"/>
        <end position="469"/>
    </location>
</feature>
<accession>A0A949JZ35</accession>
<keyword evidence="8" id="KW-1185">Reference proteome</keyword>
<evidence type="ECO:0000256" key="2">
    <source>
        <dbReference type="ARBA" id="ARBA00022803"/>
    </source>
</evidence>
<sequence length="498" mass="54639">MRCLYCGSTLSDVDYCTNCGADVSVYKKIIRLSNALYNDGLEKAKVRDLSGAVTSLNLALKYNKNHVQARNLLGLIYYEMGEAVAALSQWVISKNVQSKKNPADYFLNDLQENQGRLETMNTSIKKFNQALLYCEQSSDDLAVIQLKKVLSMNPKLVKAYQLLALCYMKNEDYGKAESMLRRAGKIDRANTLTLHLLKELNTFKGVNPKPEEPKNEDSVAYRSGNETIIQPKTFKDNTGMSTVINIIIGLLVGAALMWFLVLPARMQAEKGSSNQSEIEFNEQLSSKNANIKQLETDLATAKANEEEAKQQAQAQDVKVTSYEQLLAAYAAYSAEDTVTAADALQKVDAASLSGDAKTLYDAIQTDVNTKAAEELYTTGYDAYKKGDFAAAIQDLGQAVELNADVHNGDALFYLARAYDRSGDQANADKFYQQVYDKYPNTNKARQSASYMSTPPVEGANAGGENASGNTQGSNQTNDNTDQQPPQDAGEGAPDNTQE</sequence>
<keyword evidence="6" id="KW-1133">Transmembrane helix</keyword>
<reference evidence="7" key="1">
    <citation type="submission" date="2021-06" db="EMBL/GenBank/DDBJ databases">
        <title>Description of novel taxa of the family Lachnospiraceae.</title>
        <authorList>
            <person name="Chaplin A.V."/>
            <person name="Sokolova S.R."/>
            <person name="Pikina A.P."/>
            <person name="Korzhanova M."/>
            <person name="Belova V."/>
            <person name="Korostin D."/>
            <person name="Efimov B.A."/>
        </authorList>
    </citation>
    <scope>NUCLEOTIDE SEQUENCE</scope>
    <source>
        <strain evidence="7">ASD5720</strain>
    </source>
</reference>
<dbReference type="PANTHER" id="PTHR45586">
    <property type="entry name" value="TPR REPEAT-CONTAINING PROTEIN PA4667"/>
    <property type="match status" value="1"/>
</dbReference>
<proteinExistence type="predicted"/>
<organism evidence="7 8">
    <name type="scientific">Diplocloster agilis</name>
    <dbReference type="NCBI Taxonomy" id="2850323"/>
    <lineage>
        <taxon>Bacteria</taxon>
        <taxon>Bacillati</taxon>
        <taxon>Bacillota</taxon>
        <taxon>Clostridia</taxon>
        <taxon>Lachnospirales</taxon>
        <taxon>Lachnospiraceae</taxon>
        <taxon>Diplocloster</taxon>
    </lineage>
</organism>
<dbReference type="PROSITE" id="PS50005">
    <property type="entry name" value="TPR"/>
    <property type="match status" value="1"/>
</dbReference>
<dbReference type="InterPro" id="IPR019734">
    <property type="entry name" value="TPR_rpt"/>
</dbReference>
<dbReference type="SMART" id="SM00028">
    <property type="entry name" value="TPR"/>
    <property type="match status" value="6"/>
</dbReference>
<evidence type="ECO:0000313" key="7">
    <source>
        <dbReference type="EMBL" id="MBU9737873.1"/>
    </source>
</evidence>
<dbReference type="Pfam" id="PF13432">
    <property type="entry name" value="TPR_16"/>
    <property type="match status" value="2"/>
</dbReference>
<feature type="transmembrane region" description="Helical" evidence="6">
    <location>
        <begin position="243"/>
        <end position="262"/>
    </location>
</feature>
<dbReference type="PANTHER" id="PTHR45586:SF1">
    <property type="entry name" value="LIPOPOLYSACCHARIDE ASSEMBLY PROTEIN B"/>
    <property type="match status" value="1"/>
</dbReference>
<feature type="region of interest" description="Disordered" evidence="5">
    <location>
        <begin position="445"/>
        <end position="498"/>
    </location>
</feature>
<dbReference type="InterPro" id="IPR051012">
    <property type="entry name" value="CellSynth/LPSAsmb/PSIAsmb"/>
</dbReference>
<dbReference type="InterPro" id="IPR011990">
    <property type="entry name" value="TPR-like_helical_dom_sf"/>
</dbReference>
<protein>
    <submittedName>
        <fullName evidence="7">Tetratricopeptide repeat protein</fullName>
    </submittedName>
</protein>
<dbReference type="AlphaFoldDB" id="A0A949JZ35"/>
<feature type="coiled-coil region" evidence="4">
    <location>
        <begin position="284"/>
        <end position="318"/>
    </location>
</feature>
<dbReference type="Proteomes" id="UP000712157">
    <property type="component" value="Unassembled WGS sequence"/>
</dbReference>
<feature type="compositionally biased region" description="Polar residues" evidence="5">
    <location>
        <begin position="470"/>
        <end position="485"/>
    </location>
</feature>
<dbReference type="RefSeq" id="WP_158346449.1">
    <property type="nucleotide sequence ID" value="NZ_JAHQCW010000026.1"/>
</dbReference>
<dbReference type="Pfam" id="PF13181">
    <property type="entry name" value="TPR_8"/>
    <property type="match status" value="1"/>
</dbReference>
<gene>
    <name evidence="7" type="ORF">KTH89_15120</name>
</gene>
<keyword evidence="6" id="KW-0472">Membrane</keyword>
<keyword evidence="2 3" id="KW-0802">TPR repeat</keyword>
<evidence type="ECO:0000313" key="8">
    <source>
        <dbReference type="Proteomes" id="UP000712157"/>
    </source>
</evidence>